<dbReference type="EMBL" id="OR481006">
    <property type="protein sequence ID" value="WNO47564.1"/>
    <property type="molecule type" value="Genomic_DNA"/>
</dbReference>
<protein>
    <submittedName>
        <fullName evidence="1">Uncharacterized protein</fullName>
    </submittedName>
</protein>
<organism evidence="1">
    <name type="scientific">Staphylococcus phage vB_VibM_10AMN12</name>
    <dbReference type="NCBI Taxonomy" id="3076785"/>
    <lineage>
        <taxon>Viruses</taxon>
        <taxon>Duplodnaviria</taxon>
        <taxon>Heunggongvirae</taxon>
        <taxon>Uroviricota</taxon>
        <taxon>Caudoviricetes</taxon>
    </lineage>
</organism>
<evidence type="ECO:0000313" key="1">
    <source>
        <dbReference type="EMBL" id="WNO47564.1"/>
    </source>
</evidence>
<reference evidence="1" key="1">
    <citation type="submission" date="2023-08" db="EMBL/GenBank/DDBJ databases">
        <authorList>
            <person name="Nazir A."/>
        </authorList>
    </citation>
    <scope>NUCLEOTIDE SEQUENCE</scope>
</reference>
<accession>A0AA96KTR1</accession>
<proteinExistence type="predicted"/>
<sequence>MENLMFRTEDGFLYEEGKHFTLVNHKDGGYRLDNLGDTGDYFFSTFKDNSEEEQQLFGRIREILRMVDNFKKKVKV</sequence>
<name>A0AA96KTR1_9CAUD</name>